<evidence type="ECO:0000259" key="3">
    <source>
        <dbReference type="Pfam" id="PF23664"/>
    </source>
</evidence>
<keyword evidence="9" id="KW-1185">Reference proteome</keyword>
<gene>
    <name evidence="8" type="ORF">EHS25_004556</name>
</gene>
<dbReference type="InterPro" id="IPR056544">
    <property type="entry name" value="Ig_POM152"/>
</dbReference>
<keyword evidence="2" id="KW-0812">Transmembrane</keyword>
<dbReference type="GO" id="GO:0017056">
    <property type="term" value="F:structural constituent of nuclear pore"/>
    <property type="evidence" value="ECO:0007669"/>
    <property type="project" value="InterPro"/>
</dbReference>
<dbReference type="STRING" id="1890683.A0A427YUE3"/>
<dbReference type="PANTHER" id="PTHR28206:SF1">
    <property type="entry name" value="NUCLEOPORIN POM152"/>
    <property type="match status" value="1"/>
</dbReference>
<dbReference type="OrthoDB" id="5529162at2759"/>
<feature type="domain" description="Nucleoporin POM152 immunoglobulin-like" evidence="3">
    <location>
        <begin position="908"/>
        <end position="987"/>
    </location>
</feature>
<dbReference type="Pfam" id="PF24097">
    <property type="entry name" value="TMD_POM152"/>
    <property type="match status" value="1"/>
</dbReference>
<dbReference type="InterPro" id="IPR056540">
    <property type="entry name" value="TMD_POM152"/>
</dbReference>
<comment type="caution">
    <text evidence="8">The sequence shown here is derived from an EMBL/GenBank/DDBJ whole genome shotgun (WGS) entry which is preliminary data.</text>
</comment>
<name>A0A427YUE3_9TREE</name>
<dbReference type="AlphaFoldDB" id="A0A427YUE3"/>
<proteinExistence type="predicted"/>
<feature type="transmembrane region" description="Helical" evidence="2">
    <location>
        <begin position="90"/>
        <end position="110"/>
    </location>
</feature>
<dbReference type="EMBL" id="RSCD01000002">
    <property type="protein sequence ID" value="RSH94750.1"/>
    <property type="molecule type" value="Genomic_DNA"/>
</dbReference>
<feature type="region of interest" description="Disordered" evidence="1">
    <location>
        <begin position="1"/>
        <end position="34"/>
    </location>
</feature>
<accession>A0A427YUE3</accession>
<feature type="compositionally biased region" description="Acidic residues" evidence="1">
    <location>
        <begin position="265"/>
        <end position="275"/>
    </location>
</feature>
<evidence type="ECO:0000313" key="8">
    <source>
        <dbReference type="EMBL" id="RSH94750.1"/>
    </source>
</evidence>
<feature type="transmembrane region" description="Helical" evidence="2">
    <location>
        <begin position="52"/>
        <end position="70"/>
    </location>
</feature>
<evidence type="ECO:0000256" key="2">
    <source>
        <dbReference type="SAM" id="Phobius"/>
    </source>
</evidence>
<dbReference type="InterPro" id="IPR037701">
    <property type="entry name" value="Pom152"/>
</dbReference>
<dbReference type="PANTHER" id="PTHR28206">
    <property type="entry name" value="NUCLEOPORIN POM152"/>
    <property type="match status" value="1"/>
</dbReference>
<evidence type="ECO:0000259" key="7">
    <source>
        <dbReference type="Pfam" id="PF24527"/>
    </source>
</evidence>
<sequence>MATPSKAGSSAMDKSSGPGPAESSAAPSRAAPPPPPPPVIPSSWLLPHEQRWFFVAIFGLIEATKVWDIVSPYFTVPDPTWSSSLRVQGPLSATLWALFELLIIYLVSLLRIPMLSPSSRQLVQILFLLAAWNAVCWIVADPGSFWVRVNLFGPPALGAEWYLAWWGPVQKILWRESAHISGVHHIRLLPHSTATLNPLSLTFCIPPDSSEPLYIPVMFNNSSPDQVSYYVRSLEGSHAGHADTRTISGSSMKRSTSPKPRLEIELSDSDEDDTSEPAFDPLSALVLHSQSQPQELDVARLPSVKPSDSLALIPRQLESSQSILFLEIDKPSVITLKNVVDKRGDRFHITPHREAVIVECPTGGHFVDDHGGKIVRKVDKAQPAEVRCVGDEEVAKFQARGVAPLKVGWRKKSRDSTESGTIEGIEDEDVVDFETELRHRVSKTHTVPLRLVHDRPGVHTVALTSVTDDLHNTYNPSGHSAEKVFNVISRSSARFDCASPVQLLKDRTATIPVLLDGSGPLPPDLEVEYTHKSPEGKISTKSLKVSKRVEHVVVSEPGTYTLVEIAGQCAGSVMEPSSCMVQMVPLPSADMTVTTLHECAMDVGVTASFDFTGAPPFSIEWSEQRKGGKAVTRSRRFDGFVGEVVLQPDQEGQYTYSFNSLSDRSYSRIKLDKPPIHQTVHPLANVDIVGRPDGPKRQKLYACSGDEVHVDVEAKGAGPLRLNYLKSWSGQSENVTVPIQPGRTKVTVPVPPALSAESGASGKLSIVLLSIEDGNGCVRKLPAPTVEVDINRQKPTVRFAKSDKVVIAEGEVARVPLRLTGTGPWEVYYSLNAGKEKRVVMRDANNNLSLDGKGVYRITKVKDAICPGVVLESSSTFEVDFKPRPEVALVQSSAIKQTGGVHRHKGLCAGEEDQVGFRFKGEAPFELGYKYARGSHSGRHILKSAQDVGVLHLATEPGRHRYEFTELKDTNYAQTPVSFSLEHEVHSRPSVSFVRPNSKPICLDLALHCDARIRLQGKAPWSLTLSVRKPASASATEYTLTLQDPEWVLDLPDHVAEEIGRHEVSILQLEDASGCEWEVHEQDRLSTVVDVVESARIVAVNNVEDLCVGDRLDFLLQGKAPWTIRYEWLGREYQDTSSASRFSRVAEEQGRFSIKSVALKDNQCKREITDLVRRVHPLPSVRIEDGLKQLREGDDPAAFAVTFTGTPPFSFTYTRSEVIGGKSRVVETQTVTDIWTESYTISSSQPGDYEVTSVADNFCRYPPIRGKDP</sequence>
<organism evidence="8 9">
    <name type="scientific">Saitozyma podzolica</name>
    <dbReference type="NCBI Taxonomy" id="1890683"/>
    <lineage>
        <taxon>Eukaryota</taxon>
        <taxon>Fungi</taxon>
        <taxon>Dikarya</taxon>
        <taxon>Basidiomycota</taxon>
        <taxon>Agaricomycotina</taxon>
        <taxon>Tremellomycetes</taxon>
        <taxon>Tremellales</taxon>
        <taxon>Trimorphomycetaceae</taxon>
        <taxon>Saitozyma</taxon>
    </lineage>
</organism>
<dbReference type="GO" id="GO:0006999">
    <property type="term" value="P:nuclear pore organization"/>
    <property type="evidence" value="ECO:0007669"/>
    <property type="project" value="TreeGrafter"/>
</dbReference>
<dbReference type="Pfam" id="PF23664">
    <property type="entry name" value="Ig_Pom152"/>
    <property type="match status" value="2"/>
</dbReference>
<keyword evidence="2" id="KW-1133">Transmembrane helix</keyword>
<feature type="compositionally biased region" description="Low complexity" evidence="1">
    <location>
        <begin position="15"/>
        <end position="29"/>
    </location>
</feature>
<evidence type="ECO:0000256" key="1">
    <source>
        <dbReference type="SAM" id="MobiDB-lite"/>
    </source>
</evidence>
<dbReference type="InterPro" id="IPR056542">
    <property type="entry name" value="Ig-like_POM152_1st"/>
</dbReference>
<dbReference type="GO" id="GO:0070762">
    <property type="term" value="C:nuclear pore transmembrane ring"/>
    <property type="evidence" value="ECO:0007669"/>
    <property type="project" value="TreeGrafter"/>
</dbReference>
<feature type="region of interest" description="Disordered" evidence="1">
    <location>
        <begin position="240"/>
        <end position="278"/>
    </location>
</feature>
<keyword evidence="2" id="KW-0472">Membrane</keyword>
<dbReference type="GO" id="GO:0006606">
    <property type="term" value="P:protein import into nucleus"/>
    <property type="evidence" value="ECO:0007669"/>
    <property type="project" value="TreeGrafter"/>
</dbReference>
<dbReference type="Pfam" id="PF24519">
    <property type="entry name" value="Ig-like_Pom152_1"/>
    <property type="match status" value="1"/>
</dbReference>
<dbReference type="Pfam" id="PF24312">
    <property type="entry name" value="Ig-like_POM152"/>
    <property type="match status" value="2"/>
</dbReference>
<evidence type="ECO:0000259" key="6">
    <source>
        <dbReference type="Pfam" id="PF24519"/>
    </source>
</evidence>
<evidence type="ECO:0000259" key="4">
    <source>
        <dbReference type="Pfam" id="PF24097"/>
    </source>
</evidence>
<dbReference type="InterPro" id="IPR056541">
    <property type="entry name" value="Ig-like_POM152"/>
</dbReference>
<reference evidence="8 9" key="1">
    <citation type="submission" date="2018-11" db="EMBL/GenBank/DDBJ databases">
        <title>Genome sequence of Saitozyma podzolica DSM 27192.</title>
        <authorList>
            <person name="Aliyu H."/>
            <person name="Gorte O."/>
            <person name="Ochsenreither K."/>
        </authorList>
    </citation>
    <scope>NUCLEOTIDE SEQUENCE [LARGE SCALE GENOMIC DNA]</scope>
    <source>
        <strain evidence="8 9">DSM 27192</strain>
    </source>
</reference>
<dbReference type="InterPro" id="IPR056543">
    <property type="entry name" value="Ig-like_POM152_9th"/>
</dbReference>
<evidence type="ECO:0000259" key="5">
    <source>
        <dbReference type="Pfam" id="PF24312"/>
    </source>
</evidence>
<feature type="transmembrane region" description="Helical" evidence="2">
    <location>
        <begin position="122"/>
        <end position="140"/>
    </location>
</feature>
<feature type="domain" description="Nucleoporin POM152 Ig-like" evidence="5">
    <location>
        <begin position="794"/>
        <end position="876"/>
    </location>
</feature>
<feature type="compositionally biased region" description="Polar residues" evidence="1">
    <location>
        <begin position="245"/>
        <end position="258"/>
    </location>
</feature>
<feature type="domain" description="Nucleoporin POM152 Ig-like" evidence="5">
    <location>
        <begin position="491"/>
        <end position="579"/>
    </location>
</feature>
<dbReference type="Proteomes" id="UP000279259">
    <property type="component" value="Unassembled WGS sequence"/>
</dbReference>
<feature type="domain" description="Nucleoporin POM152 immunoglobulin-like" evidence="3">
    <location>
        <begin position="584"/>
        <end position="685"/>
    </location>
</feature>
<feature type="domain" description="Nucleoporin POM152 ninth Ig-like" evidence="7">
    <location>
        <begin position="1096"/>
        <end position="1167"/>
    </location>
</feature>
<feature type="domain" description="Nucleoporin POM152 first Ig-like" evidence="6">
    <location>
        <begin position="193"/>
        <end position="356"/>
    </location>
</feature>
<feature type="domain" description="Nucleoporin POM152 N-terminal transmembrane" evidence="4">
    <location>
        <begin position="48"/>
        <end position="138"/>
    </location>
</feature>
<dbReference type="Pfam" id="PF24527">
    <property type="entry name" value="Ig-like_Pom152_9"/>
    <property type="match status" value="1"/>
</dbReference>
<evidence type="ECO:0000313" key="9">
    <source>
        <dbReference type="Proteomes" id="UP000279259"/>
    </source>
</evidence>
<evidence type="ECO:0008006" key="10">
    <source>
        <dbReference type="Google" id="ProtNLM"/>
    </source>
</evidence>
<protein>
    <recommendedName>
        <fullName evidence="10">Nucleoporin POM152</fullName>
    </recommendedName>
</protein>